<dbReference type="Gene3D" id="1.25.40.570">
    <property type="match status" value="1"/>
</dbReference>
<comment type="caution">
    <text evidence="6">The sequence shown here is derived from an EMBL/GenBank/DDBJ whole genome shotgun (WGS) entry which is preliminary data.</text>
</comment>
<dbReference type="Proteomes" id="UP001152888">
    <property type="component" value="Unassembled WGS sequence"/>
</dbReference>
<dbReference type="Pfam" id="PF10602">
    <property type="entry name" value="RPN7"/>
    <property type="match status" value="1"/>
</dbReference>
<sequence>MPIENLEDQGLEKNPDLELAHLKFLLTLPEFTNDKNVHQKLTEAIKKDNMAPWYELICKDVGWKVDHSLLKTLKAKNEEQLKILNEAIEDAEKNLGEMEVREAYLRKAEYYSRIGDKENTVSTFRQTYDKTVSLGHRLDIIFHLIRTGLFFLDHDLITRNIDKAKSLIEEGGDWDRRNRLKVYQGAYCMAVRDFKTAANLFLDTVSTFTSYELMDYKEFVRYTVYTSIISLPRNQLRDKLIHDETLNFLNNVKTSKYKVLFICLDMTGTEIHLIIMCCLFPAEVEVILKRDYYFNPHYRYYVREMKILAYTQLLESYRSLTLQYMAEAFGVTIQYIDEELSTFIATGRLHCKIDRVGGIVETNRPDLKNAQFNSVVKQGDLLLNRVQKLSRVINI</sequence>
<dbReference type="InterPro" id="IPR000717">
    <property type="entry name" value="PCI_dom"/>
</dbReference>
<evidence type="ECO:0000256" key="3">
    <source>
        <dbReference type="ARBA" id="ARBA00022942"/>
    </source>
</evidence>
<accession>A0A9P0PKH5</accession>
<feature type="coiled-coil region" evidence="4">
    <location>
        <begin position="70"/>
        <end position="101"/>
    </location>
</feature>
<dbReference type="InterPro" id="IPR036390">
    <property type="entry name" value="WH_DNA-bd_sf"/>
</dbReference>
<reference evidence="6" key="1">
    <citation type="submission" date="2022-03" db="EMBL/GenBank/DDBJ databases">
        <authorList>
            <person name="Sayadi A."/>
        </authorList>
    </citation>
    <scope>NUCLEOTIDE SEQUENCE</scope>
</reference>
<dbReference type="GO" id="GO:0005838">
    <property type="term" value="C:proteasome regulatory particle"/>
    <property type="evidence" value="ECO:0007669"/>
    <property type="project" value="TreeGrafter"/>
</dbReference>
<dbReference type="Pfam" id="PF01399">
    <property type="entry name" value="PCI"/>
    <property type="match status" value="1"/>
</dbReference>
<dbReference type="Pfam" id="PF21154">
    <property type="entry name" value="RPN7_PSMD6_C"/>
    <property type="match status" value="1"/>
</dbReference>
<gene>
    <name evidence="6" type="ORF">ACAOBT_LOCUS16059</name>
</gene>
<dbReference type="PROSITE" id="PS50250">
    <property type="entry name" value="PCI"/>
    <property type="match status" value="1"/>
</dbReference>
<name>A0A9P0PKH5_ACAOB</name>
<proteinExistence type="inferred from homology"/>
<dbReference type="InterPro" id="IPR045135">
    <property type="entry name" value="Rpn7_N"/>
</dbReference>
<dbReference type="InterPro" id="IPR049549">
    <property type="entry name" value="RPN7_PSMD6_C"/>
</dbReference>
<dbReference type="OrthoDB" id="1452at2759"/>
<dbReference type="GO" id="GO:0043161">
    <property type="term" value="P:proteasome-mediated ubiquitin-dependent protein catabolic process"/>
    <property type="evidence" value="ECO:0007669"/>
    <property type="project" value="TreeGrafter"/>
</dbReference>
<dbReference type="FunFam" id="1.25.40.570:FF:000005">
    <property type="entry name" value="26S proteasome regulatory subunit N7"/>
    <property type="match status" value="1"/>
</dbReference>
<keyword evidence="3" id="KW-0647">Proteasome</keyword>
<dbReference type="AlphaFoldDB" id="A0A9P0PKH5"/>
<dbReference type="InterPro" id="IPR019585">
    <property type="entry name" value="Rpn7/CSN1"/>
</dbReference>
<keyword evidence="4" id="KW-0175">Coiled coil</keyword>
<dbReference type="PANTHER" id="PTHR14145">
    <property type="entry name" value="26S PROTESOME SUBUNIT 6"/>
    <property type="match status" value="1"/>
</dbReference>
<evidence type="ECO:0000256" key="2">
    <source>
        <dbReference type="ARBA" id="ARBA00014932"/>
    </source>
</evidence>
<keyword evidence="7" id="KW-1185">Reference proteome</keyword>
<evidence type="ECO:0000256" key="1">
    <source>
        <dbReference type="ARBA" id="ARBA00005717"/>
    </source>
</evidence>
<evidence type="ECO:0000259" key="5">
    <source>
        <dbReference type="PROSITE" id="PS50250"/>
    </source>
</evidence>
<protein>
    <recommendedName>
        <fullName evidence="2">26S proteasome non-ATPase regulatory subunit 6</fullName>
    </recommendedName>
</protein>
<dbReference type="SMART" id="SM00088">
    <property type="entry name" value="PINT"/>
    <property type="match status" value="1"/>
</dbReference>
<evidence type="ECO:0000313" key="6">
    <source>
        <dbReference type="EMBL" id="CAH1984361.1"/>
    </source>
</evidence>
<dbReference type="SUPFAM" id="SSF46785">
    <property type="entry name" value="Winged helix' DNA-binding domain"/>
    <property type="match status" value="1"/>
</dbReference>
<feature type="domain" description="PCI" evidence="5">
    <location>
        <begin position="193"/>
        <end position="367"/>
    </location>
</feature>
<comment type="similarity">
    <text evidence="1">Belongs to the proteasome subunit S10 family.</text>
</comment>
<dbReference type="PANTHER" id="PTHR14145:SF1">
    <property type="entry name" value="26S PROTEASOME NON-ATPASE REGULATORY SUBUNIT 6"/>
    <property type="match status" value="1"/>
</dbReference>
<organism evidence="6 7">
    <name type="scientific">Acanthoscelides obtectus</name>
    <name type="common">Bean weevil</name>
    <name type="synonym">Bruchus obtectus</name>
    <dbReference type="NCBI Taxonomy" id="200917"/>
    <lineage>
        <taxon>Eukaryota</taxon>
        <taxon>Metazoa</taxon>
        <taxon>Ecdysozoa</taxon>
        <taxon>Arthropoda</taxon>
        <taxon>Hexapoda</taxon>
        <taxon>Insecta</taxon>
        <taxon>Pterygota</taxon>
        <taxon>Neoptera</taxon>
        <taxon>Endopterygota</taxon>
        <taxon>Coleoptera</taxon>
        <taxon>Polyphaga</taxon>
        <taxon>Cucujiformia</taxon>
        <taxon>Chrysomeloidea</taxon>
        <taxon>Chrysomelidae</taxon>
        <taxon>Bruchinae</taxon>
        <taxon>Bruchini</taxon>
        <taxon>Acanthoscelides</taxon>
    </lineage>
</organism>
<evidence type="ECO:0000256" key="4">
    <source>
        <dbReference type="SAM" id="Coils"/>
    </source>
</evidence>
<evidence type="ECO:0000313" key="7">
    <source>
        <dbReference type="Proteomes" id="UP001152888"/>
    </source>
</evidence>
<dbReference type="EMBL" id="CAKOFQ010006957">
    <property type="protein sequence ID" value="CAH1984361.1"/>
    <property type="molecule type" value="Genomic_DNA"/>
</dbReference>